<name>A0A855U3B6_ENTFL</name>
<sequence>MVGAWSIFQKKQADHVENMVKICKKLSNHVQNMVIFLSIMVRAWSFSAKNTFHHVLNMVILV</sequence>
<protein>
    <submittedName>
        <fullName evidence="1">Uncharacterized protein</fullName>
    </submittedName>
</protein>
<dbReference type="AlphaFoldDB" id="A0A855U3B6"/>
<evidence type="ECO:0000313" key="2">
    <source>
        <dbReference type="Proteomes" id="UP000244140"/>
    </source>
</evidence>
<gene>
    <name evidence="1" type="ORF">DAI13_17380</name>
</gene>
<reference evidence="1 2" key="1">
    <citation type="submission" date="2018-04" db="EMBL/GenBank/DDBJ databases">
        <authorList>
            <person name="Van Tyne D."/>
        </authorList>
    </citation>
    <scope>NUCLEOTIDE SEQUENCE [LARGE SCALE GENOMIC DNA]</scope>
    <source>
        <strain evidence="1 2">B2535</strain>
    </source>
</reference>
<dbReference type="Proteomes" id="UP000244140">
    <property type="component" value="Unassembled WGS sequence"/>
</dbReference>
<comment type="caution">
    <text evidence="1">The sequence shown here is derived from an EMBL/GenBank/DDBJ whole genome shotgun (WGS) entry which is preliminary data.</text>
</comment>
<proteinExistence type="predicted"/>
<organism evidence="1 2">
    <name type="scientific">Enterococcus faecalis</name>
    <name type="common">Streptococcus faecalis</name>
    <dbReference type="NCBI Taxonomy" id="1351"/>
    <lineage>
        <taxon>Bacteria</taxon>
        <taxon>Bacillati</taxon>
        <taxon>Bacillota</taxon>
        <taxon>Bacilli</taxon>
        <taxon>Lactobacillales</taxon>
        <taxon>Enterococcaceae</taxon>
        <taxon>Enterococcus</taxon>
    </lineage>
</organism>
<evidence type="ECO:0000313" key="1">
    <source>
        <dbReference type="EMBL" id="PTN72727.1"/>
    </source>
</evidence>
<dbReference type="EMBL" id="PZZH01000003">
    <property type="protein sequence ID" value="PTN72727.1"/>
    <property type="molecule type" value="Genomic_DNA"/>
</dbReference>
<accession>A0A855U3B6</accession>